<feature type="compositionally biased region" description="Polar residues" evidence="1">
    <location>
        <begin position="264"/>
        <end position="274"/>
    </location>
</feature>
<dbReference type="Pfam" id="PF08642">
    <property type="entry name" value="Rxt3"/>
    <property type="match status" value="1"/>
</dbReference>
<organism evidence="2 3">
    <name type="scientific">Carnegiea gigantea</name>
    <dbReference type="NCBI Taxonomy" id="171969"/>
    <lineage>
        <taxon>Eukaryota</taxon>
        <taxon>Viridiplantae</taxon>
        <taxon>Streptophyta</taxon>
        <taxon>Embryophyta</taxon>
        <taxon>Tracheophyta</taxon>
        <taxon>Spermatophyta</taxon>
        <taxon>Magnoliopsida</taxon>
        <taxon>eudicotyledons</taxon>
        <taxon>Gunneridae</taxon>
        <taxon>Pentapetalae</taxon>
        <taxon>Caryophyllales</taxon>
        <taxon>Cactineae</taxon>
        <taxon>Cactaceae</taxon>
        <taxon>Cactoideae</taxon>
        <taxon>Echinocereeae</taxon>
        <taxon>Carnegiea</taxon>
    </lineage>
</organism>
<feature type="compositionally biased region" description="Basic and acidic residues" evidence="1">
    <location>
        <begin position="425"/>
        <end position="434"/>
    </location>
</feature>
<comment type="caution">
    <text evidence="2">The sequence shown here is derived from an EMBL/GenBank/DDBJ whole genome shotgun (WGS) entry which is preliminary data.</text>
</comment>
<dbReference type="Proteomes" id="UP001153076">
    <property type="component" value="Unassembled WGS sequence"/>
</dbReference>
<feature type="compositionally biased region" description="Basic and acidic residues" evidence="1">
    <location>
        <begin position="55"/>
        <end position="64"/>
    </location>
</feature>
<sequence>MSVPPKRGPHEEAVQPPSSSMRPNFGIIEEEEPSVFARLSYGQMQDSRPGLLPRPDSRDGERRSPLHSLYRMPPAMTDSPHSTHTVVGPEMRVESRESKESKGVESSGNRDVKVESREVHHQSGKAEKEGRIESRGDESKEVKHERDMRNDSRIELKVEKDVHGVIGSHPNWKDQHRLKRYPDVPSGGSGILGPWSGSQVRAKHEPPKEVGVSNVMKERVEANEAVGENRVDPRADDKYKDRKRKEGKHHDWPENDKDRGDGRSNLQVGSSSGNDFKEAAKEERESERWEREKKDMQKEKERMKEREKDHGDREAQNGGEKEGHHHEKEVAEKAPAQENLASEQKKPKEPDAWRNAEGKERRKERDGDVEGERPEKRSRYYDKESDEGGPEVDGGTDRERDTFSYGVQQRKRMLRPRGSPQVGNRDGRFKTRGLDADGSQGELCIAVKPEVSTVYKVGECLQELTKLWKDYESSQPDKNSESLYNGPTLEVRIPAEHVTATNRQVRGGQLWGTDIYTDDSDLVAGYCRPTASPPPAAIQELRATIRVLPPQDSYVSSLRNNVRSRAWGAAIGCSYRVECCCIVKVNSNSKSSVSTGAKFTGKYPNQKGGGTIDLEPCLTHTSTIEPTLAPVAVERTMTTRAAASNALRQQRFVREVTIQYNLCNEPWIKYSISIVADKGLKKPLYTSARLKKGEVLYLETHSCRYELCFAGEKIVKAASASQGHEADTEKSQNHVHAANGERSTAEGDNVVVDMFRWSRCKKPLPQKVMRSIGIPLPLEHVEVLEENLDWEDVQWSQTGVWIAGKEYQLARVHFLSPN</sequence>
<feature type="compositionally biased region" description="Basic and acidic residues" evidence="1">
    <location>
        <begin position="343"/>
        <end position="383"/>
    </location>
</feature>
<dbReference type="EMBL" id="JAKOGI010000035">
    <property type="protein sequence ID" value="KAJ8447760.1"/>
    <property type="molecule type" value="Genomic_DNA"/>
</dbReference>
<dbReference type="InterPro" id="IPR013951">
    <property type="entry name" value="Rxt3"/>
</dbReference>
<keyword evidence="3" id="KW-1185">Reference proteome</keyword>
<feature type="compositionally biased region" description="Basic and acidic residues" evidence="1">
    <location>
        <begin position="216"/>
        <end position="240"/>
    </location>
</feature>
<feature type="region of interest" description="Disordered" evidence="1">
    <location>
        <begin position="720"/>
        <end position="743"/>
    </location>
</feature>
<proteinExistence type="predicted"/>
<dbReference type="AlphaFoldDB" id="A0A9Q1KRH6"/>
<dbReference type="Gene3D" id="2.170.130.20">
    <property type="entry name" value="LCCL-like domain"/>
    <property type="match status" value="1"/>
</dbReference>
<accession>A0A9Q1KRH6</accession>
<feature type="compositionally biased region" description="Basic and acidic residues" evidence="1">
    <location>
        <begin position="91"/>
        <end position="163"/>
    </location>
</feature>
<protein>
    <submittedName>
        <fullName evidence="2">Uncharacterized protein</fullName>
    </submittedName>
</protein>
<reference evidence="2" key="1">
    <citation type="submission" date="2022-04" db="EMBL/GenBank/DDBJ databases">
        <title>Carnegiea gigantea Genome sequencing and assembly v2.</title>
        <authorList>
            <person name="Copetti D."/>
            <person name="Sanderson M.J."/>
            <person name="Burquez A."/>
            <person name="Wojciechowski M.F."/>
        </authorList>
    </citation>
    <scope>NUCLEOTIDE SEQUENCE</scope>
    <source>
        <strain evidence="2">SGP5-SGP5p</strain>
        <tissue evidence="2">Aerial part</tissue>
    </source>
</reference>
<dbReference type="InterPro" id="IPR036609">
    <property type="entry name" value="LCCL_sf"/>
</dbReference>
<gene>
    <name evidence="2" type="ORF">Cgig2_015123</name>
</gene>
<name>A0A9Q1KRH6_9CARY</name>
<feature type="compositionally biased region" description="Basic and acidic residues" evidence="1">
    <location>
        <begin position="248"/>
        <end position="262"/>
    </location>
</feature>
<dbReference type="OrthoDB" id="3596986at2759"/>
<feature type="compositionally biased region" description="Basic and acidic residues" evidence="1">
    <location>
        <begin position="275"/>
        <end position="332"/>
    </location>
</feature>
<feature type="region of interest" description="Disordered" evidence="1">
    <location>
        <begin position="1"/>
        <end position="434"/>
    </location>
</feature>
<evidence type="ECO:0000313" key="2">
    <source>
        <dbReference type="EMBL" id="KAJ8447760.1"/>
    </source>
</evidence>
<evidence type="ECO:0000256" key="1">
    <source>
        <dbReference type="SAM" id="MobiDB-lite"/>
    </source>
</evidence>
<evidence type="ECO:0000313" key="3">
    <source>
        <dbReference type="Proteomes" id="UP001153076"/>
    </source>
</evidence>